<organism evidence="1">
    <name type="scientific">uncultured Segetibacter sp</name>
    <dbReference type="NCBI Taxonomy" id="481133"/>
    <lineage>
        <taxon>Bacteria</taxon>
        <taxon>Pseudomonadati</taxon>
        <taxon>Bacteroidota</taxon>
        <taxon>Chitinophagia</taxon>
        <taxon>Chitinophagales</taxon>
        <taxon>Chitinophagaceae</taxon>
        <taxon>Segetibacter</taxon>
        <taxon>environmental samples</taxon>
    </lineage>
</organism>
<dbReference type="EMBL" id="CADCVN010001629">
    <property type="protein sequence ID" value="CAA9539264.1"/>
    <property type="molecule type" value="Genomic_DNA"/>
</dbReference>
<protein>
    <submittedName>
        <fullName evidence="1">Uncharacterized protein</fullName>
    </submittedName>
</protein>
<evidence type="ECO:0000313" key="1">
    <source>
        <dbReference type="EMBL" id="CAA9539264.1"/>
    </source>
</evidence>
<reference evidence="1" key="1">
    <citation type="submission" date="2020-02" db="EMBL/GenBank/DDBJ databases">
        <authorList>
            <person name="Meier V. D."/>
        </authorList>
    </citation>
    <scope>NUCLEOTIDE SEQUENCE</scope>
    <source>
        <strain evidence="1">AVDCRST_MAG96</strain>
    </source>
</reference>
<name>A0A6J4U2X7_9BACT</name>
<accession>A0A6J4U2X7</accession>
<gene>
    <name evidence="1" type="ORF">AVDCRST_MAG96-4162</name>
</gene>
<dbReference type="AlphaFoldDB" id="A0A6J4U2X7"/>
<sequence>MTTTANEQIPKNWAQHTVEDSVNVSVENYRNHLFKLNLEGNWKCWK</sequence>
<proteinExistence type="predicted"/>